<evidence type="ECO:0000313" key="5">
    <source>
        <dbReference type="Proteomes" id="UP000214566"/>
    </source>
</evidence>
<dbReference type="InterPro" id="IPR025194">
    <property type="entry name" value="RodZ-like_C"/>
</dbReference>
<dbReference type="Pfam" id="PF13413">
    <property type="entry name" value="HTH_25"/>
    <property type="match status" value="1"/>
</dbReference>
<dbReference type="AlphaFoldDB" id="A0A238D911"/>
<dbReference type="Gene3D" id="1.10.260.40">
    <property type="entry name" value="lambda repressor-like DNA-binding domains"/>
    <property type="match status" value="1"/>
</dbReference>
<dbReference type="InterPro" id="IPR050400">
    <property type="entry name" value="Bact_Cytoskel_RodZ"/>
</dbReference>
<reference evidence="4 5" key="1">
    <citation type="submission" date="2016-06" db="EMBL/GenBank/DDBJ databases">
        <authorList>
            <person name="Kjaerup R.B."/>
            <person name="Dalgaard T.S."/>
            <person name="Juul-Madsen H.R."/>
        </authorList>
    </citation>
    <scope>NUCLEOTIDE SEQUENCE [LARGE SCALE GENOMIC DNA]</scope>
    <source>
        <strain evidence="4 5">DSM 16361</strain>
    </source>
</reference>
<keyword evidence="5" id="KW-1185">Reference proteome</keyword>
<feature type="domain" description="Cytoskeleton protein RodZ-like C-terminal" evidence="3">
    <location>
        <begin position="239"/>
        <end position="312"/>
    </location>
</feature>
<feature type="transmembrane region" description="Helical" evidence="2">
    <location>
        <begin position="134"/>
        <end position="153"/>
    </location>
</feature>
<dbReference type="InterPro" id="IPR010982">
    <property type="entry name" value="Lambda_DNA-bd_dom_sf"/>
</dbReference>
<dbReference type="PANTHER" id="PTHR34475">
    <property type="match status" value="1"/>
</dbReference>
<name>A0A238D911_THIDL</name>
<organism evidence="4 5">
    <name type="scientific">Thiomonas delicata</name>
    <name type="common">Thiomonas cuprina</name>
    <dbReference type="NCBI Taxonomy" id="364030"/>
    <lineage>
        <taxon>Bacteria</taxon>
        <taxon>Pseudomonadati</taxon>
        <taxon>Pseudomonadota</taxon>
        <taxon>Betaproteobacteria</taxon>
        <taxon>Burkholderiales</taxon>
        <taxon>Thiomonas</taxon>
    </lineage>
</organism>
<feature type="region of interest" description="Disordered" evidence="1">
    <location>
        <begin position="171"/>
        <end position="192"/>
    </location>
</feature>
<dbReference type="OrthoDB" id="5293433at2"/>
<proteinExistence type="predicted"/>
<keyword evidence="2" id="KW-1133">Transmembrane helix</keyword>
<evidence type="ECO:0000256" key="1">
    <source>
        <dbReference type="SAM" id="MobiDB-lite"/>
    </source>
</evidence>
<dbReference type="Proteomes" id="UP000214566">
    <property type="component" value="Unassembled WGS sequence"/>
</dbReference>
<keyword evidence="2" id="KW-0812">Transmembrane</keyword>
<feature type="region of interest" description="Disordered" evidence="1">
    <location>
        <begin position="1"/>
        <end position="26"/>
    </location>
</feature>
<dbReference type="PANTHER" id="PTHR34475:SF1">
    <property type="entry name" value="CYTOSKELETON PROTEIN RODZ"/>
    <property type="match status" value="1"/>
</dbReference>
<keyword evidence="2" id="KW-0472">Membrane</keyword>
<dbReference type="EMBL" id="FLMQ01000057">
    <property type="protein sequence ID" value="SBP89818.1"/>
    <property type="molecule type" value="Genomic_DNA"/>
</dbReference>
<dbReference type="CDD" id="cd00093">
    <property type="entry name" value="HTH_XRE"/>
    <property type="match status" value="1"/>
</dbReference>
<evidence type="ECO:0000259" key="3">
    <source>
        <dbReference type="Pfam" id="PF13464"/>
    </source>
</evidence>
<accession>A0A238D911</accession>
<protein>
    <recommendedName>
        <fullName evidence="3">Cytoskeleton protein RodZ-like C-terminal domain-containing protein</fullName>
    </recommendedName>
</protein>
<dbReference type="GO" id="GO:0003677">
    <property type="term" value="F:DNA binding"/>
    <property type="evidence" value="ECO:0007669"/>
    <property type="project" value="InterPro"/>
</dbReference>
<sequence length="316" mass="32574">MTQAFSLTEVQPLMEPESAADDPRAARAKAGTMLRAAREAAGKGASELATQLKVSSDKIQALEAGEWERLPDPAFARALLRAAAKAVKADAQAMMRVLPPVLTPPAQAGLEAAPARKPVPMGGQGPAAGGSRKWWWIVGAIVVAALLIFFLPSRDDLARWFPRSVSSEQASTAMRKEPVAASASTPTLADTAAVNPSGQTRLVSSVGVTMASAPAPTVVTSAPAAQASGPQAAASVLKLLTTAESWIQVSSRQGKNLFSGLLAQGSAQEVLLTGQDFPVQLVVGNAAHTQVSLDGTPVALATTPNNNVARLTLPKP</sequence>
<dbReference type="InterPro" id="IPR001387">
    <property type="entry name" value="Cro/C1-type_HTH"/>
</dbReference>
<gene>
    <name evidence="4" type="ORF">THIARS_80342</name>
</gene>
<evidence type="ECO:0000313" key="4">
    <source>
        <dbReference type="EMBL" id="SBP89818.1"/>
    </source>
</evidence>
<feature type="compositionally biased region" description="Polar residues" evidence="1">
    <location>
        <begin position="182"/>
        <end position="192"/>
    </location>
</feature>
<evidence type="ECO:0000256" key="2">
    <source>
        <dbReference type="SAM" id="Phobius"/>
    </source>
</evidence>
<dbReference type="Pfam" id="PF13464">
    <property type="entry name" value="RodZ_C"/>
    <property type="match status" value="1"/>
</dbReference>